<organism evidence="2 3">
    <name type="scientific">Pedobacter cryotolerans</name>
    <dbReference type="NCBI Taxonomy" id="2571270"/>
    <lineage>
        <taxon>Bacteria</taxon>
        <taxon>Pseudomonadati</taxon>
        <taxon>Bacteroidota</taxon>
        <taxon>Sphingobacteriia</taxon>
        <taxon>Sphingobacteriales</taxon>
        <taxon>Sphingobacteriaceae</taxon>
        <taxon>Pedobacter</taxon>
    </lineage>
</organism>
<keyword evidence="3" id="KW-1185">Reference proteome</keyword>
<sequence>MKKLLVCSVLMVFLALSSQAQVLLVDINGVPYTDRNTADLGGSPFFNDDFLKGSITLDDKSVFKDIFLRYDLESDQLVYRKSSTSGSMLPNGKVIGFTIEQPNGSAAKFKGVFKGDDKDGFYQLLLEGNNTLLKKVKKKVVEIVEYNSSSKNKTMSTTTNYFIQKPSGDLELVKSDKKSFIKVFGKESEINDFISKQNINLKNESDMVKLVTYINSIEKSI</sequence>
<feature type="signal peptide" evidence="1">
    <location>
        <begin position="1"/>
        <end position="20"/>
    </location>
</feature>
<comment type="caution">
    <text evidence="2">The sequence shown here is derived from an EMBL/GenBank/DDBJ whole genome shotgun (WGS) entry which is preliminary data.</text>
</comment>
<dbReference type="RefSeq" id="WP_136875935.1">
    <property type="nucleotide sequence ID" value="NZ_SWBO01000003.1"/>
</dbReference>
<keyword evidence="1" id="KW-0732">Signal</keyword>
<feature type="chain" id="PRO_5020224736" evidence="1">
    <location>
        <begin position="21"/>
        <end position="221"/>
    </location>
</feature>
<dbReference type="AlphaFoldDB" id="A0A4U1CAP9"/>
<evidence type="ECO:0000313" key="2">
    <source>
        <dbReference type="EMBL" id="TKC02010.1"/>
    </source>
</evidence>
<name>A0A4U1CAP9_9SPHI</name>
<evidence type="ECO:0000256" key="1">
    <source>
        <dbReference type="SAM" id="SignalP"/>
    </source>
</evidence>
<dbReference type="Proteomes" id="UP000310477">
    <property type="component" value="Unassembled WGS sequence"/>
</dbReference>
<proteinExistence type="predicted"/>
<accession>A0A4U1CAP9</accession>
<dbReference type="EMBL" id="SWBO01000003">
    <property type="protein sequence ID" value="TKC02010.1"/>
    <property type="molecule type" value="Genomic_DNA"/>
</dbReference>
<evidence type="ECO:0000313" key="3">
    <source>
        <dbReference type="Proteomes" id="UP000310477"/>
    </source>
</evidence>
<protein>
    <submittedName>
        <fullName evidence="2">Uncharacterized protein</fullName>
    </submittedName>
</protein>
<reference evidence="2 3" key="1">
    <citation type="submission" date="2019-04" db="EMBL/GenBank/DDBJ databases">
        <title>Pedobacter sp. AR-2-6 sp. nov., isolated from Arctic soil.</title>
        <authorList>
            <person name="Dahal R.H."/>
            <person name="Kim D.-U."/>
        </authorList>
    </citation>
    <scope>NUCLEOTIDE SEQUENCE [LARGE SCALE GENOMIC DNA]</scope>
    <source>
        <strain evidence="2 3">AR-2-6</strain>
    </source>
</reference>
<dbReference type="OrthoDB" id="680837at2"/>
<gene>
    <name evidence="2" type="ORF">FA045_07130</name>
</gene>